<dbReference type="GO" id="GO:0008654">
    <property type="term" value="P:phospholipid biosynthetic process"/>
    <property type="evidence" value="ECO:0007669"/>
    <property type="project" value="InterPro"/>
</dbReference>
<dbReference type="PANTHER" id="PTHR12358">
    <property type="entry name" value="SPHINGOSINE KINASE"/>
    <property type="match status" value="1"/>
</dbReference>
<accession>A0A1F7F6K5</accession>
<dbReference type="GO" id="GO:0016301">
    <property type="term" value="F:kinase activity"/>
    <property type="evidence" value="ECO:0007669"/>
    <property type="project" value="UniProtKB-KW"/>
</dbReference>
<dbReference type="InterPro" id="IPR045540">
    <property type="entry name" value="YegS/DAGK_C"/>
</dbReference>
<keyword evidence="4" id="KW-0067">ATP-binding</keyword>
<dbReference type="InterPro" id="IPR050187">
    <property type="entry name" value="Lipid_Phosphate_FormReg"/>
</dbReference>
<dbReference type="InterPro" id="IPR001206">
    <property type="entry name" value="Diacylglycerol_kinase_cat_dom"/>
</dbReference>
<dbReference type="SUPFAM" id="SSF111331">
    <property type="entry name" value="NAD kinase/diacylglycerol kinase-like"/>
    <property type="match status" value="1"/>
</dbReference>
<evidence type="ECO:0000256" key="2">
    <source>
        <dbReference type="ARBA" id="ARBA00022741"/>
    </source>
</evidence>
<evidence type="ECO:0000259" key="5">
    <source>
        <dbReference type="PROSITE" id="PS50146"/>
    </source>
</evidence>
<dbReference type="SMART" id="SM00046">
    <property type="entry name" value="DAGKc"/>
    <property type="match status" value="1"/>
</dbReference>
<gene>
    <name evidence="6" type="ORF">A2519_16470</name>
</gene>
<protein>
    <recommendedName>
        <fullName evidence="5">DAGKc domain-containing protein</fullName>
    </recommendedName>
</protein>
<evidence type="ECO:0000256" key="4">
    <source>
        <dbReference type="ARBA" id="ARBA00022840"/>
    </source>
</evidence>
<dbReference type="InterPro" id="IPR016064">
    <property type="entry name" value="NAD/diacylglycerol_kinase_sf"/>
</dbReference>
<dbReference type="EMBL" id="MFYX01000110">
    <property type="protein sequence ID" value="OGK02271.1"/>
    <property type="molecule type" value="Genomic_DNA"/>
</dbReference>
<dbReference type="GO" id="GO:0005524">
    <property type="term" value="F:ATP binding"/>
    <property type="evidence" value="ECO:0007669"/>
    <property type="project" value="UniProtKB-KW"/>
</dbReference>
<keyword evidence="3" id="KW-0418">Kinase</keyword>
<dbReference type="PROSITE" id="PS50146">
    <property type="entry name" value="DAGK"/>
    <property type="match status" value="1"/>
</dbReference>
<sequence length="321" mass="33794">MAAIQKITGIVNPRSASGKTAHRFRDLVGLCDKHLGRAADRINWKFTMKKGHAEELTRIALEEGASIILSVGGDGTHSEVVKGFFSKTGAVIHPAAKLAVIPQGTGGDLSRSLGLTSGAEAGVKALAQGTTIAVDAGALEYTSLNGATARTHFINITSMGVSGVITKLANSGPKWLGGKTVFALSTALAFLKYRNRPLSLSIDHGPFEEHVVASLAVANGRFFGGGMKIAPTALLNDGLFDVVCIGDFNFFGFLRHSRHVYAGAHLSEKGFWCRQARTITVRSDHEIFLDVDGENPGTLPATCTVLPRAITLFTGPGAAIS</sequence>
<evidence type="ECO:0000313" key="6">
    <source>
        <dbReference type="EMBL" id="OGK02271.1"/>
    </source>
</evidence>
<name>A0A1F7F6K5_UNCRA</name>
<dbReference type="AlphaFoldDB" id="A0A1F7F6K5"/>
<keyword evidence="2" id="KW-0547">Nucleotide-binding</keyword>
<dbReference type="Gene3D" id="3.40.50.10330">
    <property type="entry name" value="Probable inorganic polyphosphate/atp-NAD kinase, domain 1"/>
    <property type="match status" value="1"/>
</dbReference>
<evidence type="ECO:0000313" key="7">
    <source>
        <dbReference type="Proteomes" id="UP000179243"/>
    </source>
</evidence>
<dbReference type="Pfam" id="PF00781">
    <property type="entry name" value="DAGK_cat"/>
    <property type="match status" value="1"/>
</dbReference>
<evidence type="ECO:0000256" key="3">
    <source>
        <dbReference type="ARBA" id="ARBA00022777"/>
    </source>
</evidence>
<comment type="caution">
    <text evidence="6">The sequence shown here is derived from an EMBL/GenBank/DDBJ whole genome shotgun (WGS) entry which is preliminary data.</text>
</comment>
<proteinExistence type="predicted"/>
<dbReference type="Gene3D" id="2.60.200.40">
    <property type="match status" value="1"/>
</dbReference>
<organism evidence="6 7">
    <name type="scientific">Candidatus Raymondbacteria bacterium RIFOXYD12_FULL_49_13</name>
    <dbReference type="NCBI Taxonomy" id="1817890"/>
    <lineage>
        <taxon>Bacteria</taxon>
        <taxon>Raymondiibacteriota</taxon>
    </lineage>
</organism>
<reference evidence="6 7" key="1">
    <citation type="journal article" date="2016" name="Nat. Commun.">
        <title>Thousands of microbial genomes shed light on interconnected biogeochemical processes in an aquifer system.</title>
        <authorList>
            <person name="Anantharaman K."/>
            <person name="Brown C.T."/>
            <person name="Hug L.A."/>
            <person name="Sharon I."/>
            <person name="Castelle C.J."/>
            <person name="Probst A.J."/>
            <person name="Thomas B.C."/>
            <person name="Singh A."/>
            <person name="Wilkins M.J."/>
            <person name="Karaoz U."/>
            <person name="Brodie E.L."/>
            <person name="Williams K.H."/>
            <person name="Hubbard S.S."/>
            <person name="Banfield J.F."/>
        </authorList>
    </citation>
    <scope>NUCLEOTIDE SEQUENCE [LARGE SCALE GENOMIC DNA]</scope>
</reference>
<evidence type="ECO:0000256" key="1">
    <source>
        <dbReference type="ARBA" id="ARBA00022679"/>
    </source>
</evidence>
<dbReference type="PANTHER" id="PTHR12358:SF54">
    <property type="entry name" value="SPHINGOSINE KINASE RELATED PROTEIN"/>
    <property type="match status" value="1"/>
</dbReference>
<keyword evidence="1" id="KW-0808">Transferase</keyword>
<dbReference type="Proteomes" id="UP000179243">
    <property type="component" value="Unassembled WGS sequence"/>
</dbReference>
<dbReference type="NCBIfam" id="TIGR00147">
    <property type="entry name" value="YegS/Rv2252/BmrU family lipid kinase"/>
    <property type="match status" value="1"/>
</dbReference>
<dbReference type="InterPro" id="IPR005218">
    <property type="entry name" value="Diacylglycerol/lipid_kinase"/>
</dbReference>
<dbReference type="Pfam" id="PF19279">
    <property type="entry name" value="YegS_C"/>
    <property type="match status" value="1"/>
</dbReference>
<feature type="domain" description="DAGKc" evidence="5">
    <location>
        <begin position="2"/>
        <end position="143"/>
    </location>
</feature>
<dbReference type="InterPro" id="IPR017438">
    <property type="entry name" value="ATP-NAD_kinase_N"/>
</dbReference>